<dbReference type="Proteomes" id="UP000070258">
    <property type="component" value="Unassembled WGS sequence"/>
</dbReference>
<evidence type="ECO:0000313" key="4">
    <source>
        <dbReference type="Proteomes" id="UP000070258"/>
    </source>
</evidence>
<dbReference type="STRING" id="239498.AXK60_10670"/>
<dbReference type="Gene3D" id="3.40.605.10">
    <property type="entry name" value="Aldehyde Dehydrogenase, Chain A, domain 1"/>
    <property type="match status" value="2"/>
</dbReference>
<dbReference type="SUPFAM" id="SSF53720">
    <property type="entry name" value="ALDH-like"/>
    <property type="match status" value="2"/>
</dbReference>
<dbReference type="Gene3D" id="3.40.309.10">
    <property type="entry name" value="Aldehyde Dehydrogenase, Chain A, domain 2"/>
    <property type="match status" value="1"/>
</dbReference>
<evidence type="ECO:0000259" key="2">
    <source>
        <dbReference type="Pfam" id="PF00171"/>
    </source>
</evidence>
<feature type="domain" description="Aldehyde dehydrogenase" evidence="2">
    <location>
        <begin position="23"/>
        <end position="95"/>
    </location>
</feature>
<dbReference type="InterPro" id="IPR016161">
    <property type="entry name" value="Ald_DH/histidinol_DH"/>
</dbReference>
<dbReference type="GO" id="GO:0016620">
    <property type="term" value="F:oxidoreductase activity, acting on the aldehyde or oxo group of donors, NAD or NADP as acceptor"/>
    <property type="evidence" value="ECO:0007669"/>
    <property type="project" value="InterPro"/>
</dbReference>
<accession>A0A138A7Y5</accession>
<comment type="caution">
    <text evidence="3">The sequence shown here is derived from an EMBL/GenBank/DDBJ whole genome shotgun (WGS) entry which is preliminary data.</text>
</comment>
<keyword evidence="1" id="KW-0560">Oxidoreductase</keyword>
<evidence type="ECO:0000256" key="1">
    <source>
        <dbReference type="ARBA" id="ARBA00023002"/>
    </source>
</evidence>
<sequence length="243" mass="26285">MPLPAFHHVIDGALVGEPDRISRSPADGAELGAYADGGATEATAAIDAARRAFDRSAWSHDRHLRHRVLCRIADRLEARADEIARALARENGKRRVDRILTDAERDPAVDVIVRGGQRGGPDSAFVAPALLAPHHVGHRIVQEEIFGPVATFETFDTEDEAVALANATQYGLSASVWSRDVDRPPRVARRVRAGTVWINGWAIVADQFEEGGFNQSGLGRLNGPAALLEFQEVKTYVQSVGGS</sequence>
<dbReference type="EMBL" id="LSRF01000056">
    <property type="protein sequence ID" value="KXP06535.1"/>
    <property type="molecule type" value="Genomic_DNA"/>
</dbReference>
<dbReference type="PANTHER" id="PTHR11699">
    <property type="entry name" value="ALDEHYDE DEHYDROGENASE-RELATED"/>
    <property type="match status" value="1"/>
</dbReference>
<dbReference type="InterPro" id="IPR016162">
    <property type="entry name" value="Ald_DH_N"/>
</dbReference>
<protein>
    <recommendedName>
        <fullName evidence="2">Aldehyde dehydrogenase domain-containing protein</fullName>
    </recommendedName>
</protein>
<reference evidence="4" key="1">
    <citation type="submission" date="2016-02" db="EMBL/GenBank/DDBJ databases">
        <authorList>
            <person name="Wen L."/>
            <person name="He K."/>
            <person name="Yang H."/>
        </authorList>
    </citation>
    <scope>NUCLEOTIDE SEQUENCE [LARGE SCALE GENOMIC DNA]</scope>
    <source>
        <strain evidence="4">JCM 15929</strain>
    </source>
</reference>
<name>A0A138A7Y5_9ACTN</name>
<dbReference type="Pfam" id="PF00171">
    <property type="entry name" value="Aldedh"/>
    <property type="match status" value="2"/>
</dbReference>
<dbReference type="AlphaFoldDB" id="A0A138A7Y5"/>
<gene>
    <name evidence="3" type="ORF">AXK60_10670</name>
</gene>
<dbReference type="OrthoDB" id="6882680at2"/>
<organism evidence="3 4">
    <name type="scientific">Tsukamurella pseudospumae</name>
    <dbReference type="NCBI Taxonomy" id="239498"/>
    <lineage>
        <taxon>Bacteria</taxon>
        <taxon>Bacillati</taxon>
        <taxon>Actinomycetota</taxon>
        <taxon>Actinomycetes</taxon>
        <taxon>Mycobacteriales</taxon>
        <taxon>Tsukamurellaceae</taxon>
        <taxon>Tsukamurella</taxon>
    </lineage>
</organism>
<proteinExistence type="predicted"/>
<evidence type="ECO:0000313" key="3">
    <source>
        <dbReference type="EMBL" id="KXP06535.1"/>
    </source>
</evidence>
<dbReference type="InterPro" id="IPR015590">
    <property type="entry name" value="Aldehyde_DH_dom"/>
</dbReference>
<dbReference type="RefSeq" id="WP_068572206.1">
    <property type="nucleotide sequence ID" value="NZ_LSRF01000056.1"/>
</dbReference>
<dbReference type="InterPro" id="IPR016163">
    <property type="entry name" value="Ald_DH_C"/>
</dbReference>
<feature type="domain" description="Aldehyde dehydrogenase" evidence="2">
    <location>
        <begin position="96"/>
        <end position="235"/>
    </location>
</feature>